<dbReference type="Pfam" id="PF19783">
    <property type="entry name" value="DUF6268"/>
    <property type="match status" value="1"/>
</dbReference>
<keyword evidence="4" id="KW-1185">Reference proteome</keyword>
<reference evidence="4" key="1">
    <citation type="submission" date="2016-11" db="EMBL/GenBank/DDBJ databases">
        <authorList>
            <person name="Varghese N."/>
            <person name="Submissions S."/>
        </authorList>
    </citation>
    <scope>NUCLEOTIDE SEQUENCE [LARGE SCALE GENOMIC DNA]</scope>
    <source>
        <strain evidence="4">DSM 27370</strain>
    </source>
</reference>
<feature type="domain" description="DUF6268" evidence="2">
    <location>
        <begin position="170"/>
        <end position="325"/>
    </location>
</feature>
<evidence type="ECO:0000313" key="4">
    <source>
        <dbReference type="Proteomes" id="UP000184480"/>
    </source>
</evidence>
<accession>A0A1M5IBA2</accession>
<keyword evidence="1" id="KW-0732">Signal</keyword>
<dbReference type="AlphaFoldDB" id="A0A1M5IBA2"/>
<evidence type="ECO:0000259" key="2">
    <source>
        <dbReference type="Pfam" id="PF19783"/>
    </source>
</evidence>
<protein>
    <recommendedName>
        <fullName evidence="2">DUF6268 domain-containing protein</fullName>
    </recommendedName>
</protein>
<dbReference type="Proteomes" id="UP000184480">
    <property type="component" value="Unassembled WGS sequence"/>
</dbReference>
<organism evidence="3 4">
    <name type="scientific">Dysgonomonas macrotermitis</name>
    <dbReference type="NCBI Taxonomy" id="1346286"/>
    <lineage>
        <taxon>Bacteria</taxon>
        <taxon>Pseudomonadati</taxon>
        <taxon>Bacteroidota</taxon>
        <taxon>Bacteroidia</taxon>
        <taxon>Bacteroidales</taxon>
        <taxon>Dysgonomonadaceae</taxon>
        <taxon>Dysgonomonas</taxon>
    </lineage>
</organism>
<feature type="chain" id="PRO_5009911033" description="DUF6268 domain-containing protein" evidence="1">
    <location>
        <begin position="22"/>
        <end position="329"/>
    </location>
</feature>
<name>A0A1M5IBA2_9BACT</name>
<gene>
    <name evidence="3" type="ORF">SAMN05444362_11922</name>
</gene>
<dbReference type="InterPro" id="IPR046235">
    <property type="entry name" value="DUF6268"/>
</dbReference>
<feature type="signal peptide" evidence="1">
    <location>
        <begin position="1"/>
        <end position="21"/>
    </location>
</feature>
<evidence type="ECO:0000256" key="1">
    <source>
        <dbReference type="SAM" id="SignalP"/>
    </source>
</evidence>
<sequence>MNKLVFALVIVCASQVMTVTAQTSKQDSLARELRSYVARNFSKSRTFNLYWETNPSYDYKLKQNEKEIENGKMRDIHTIKFAATVPVVLLKNFSLYVNGQANFYKFEALDNTTSSVSSVFAKNEDAYNYYKGTLSGAFRTKIGSKHLILNANISGDGWDKGFEEVEGTFSAVMLLKNTPTTSFSIGVYGMTLYDQIPVLPIVTYWHQFNPKLSVDVTLPSSVYLRYQLGDSHRVSLGTSMDGERFYMRPEIEGLPKTCLYSSTAIKPQLVYEFIINKHFYLIARGGASGVINSGFYKTDRKGVDGDPLVEFSRSMTPFFNLGFSYNLFK</sequence>
<dbReference type="OrthoDB" id="1027207at2"/>
<proteinExistence type="predicted"/>
<dbReference type="EMBL" id="FQUC01000019">
    <property type="protein sequence ID" value="SHG25668.1"/>
    <property type="molecule type" value="Genomic_DNA"/>
</dbReference>
<dbReference type="RefSeq" id="WP_062178734.1">
    <property type="nucleotide sequence ID" value="NZ_BBXL01000005.1"/>
</dbReference>
<evidence type="ECO:0000313" key="3">
    <source>
        <dbReference type="EMBL" id="SHG25668.1"/>
    </source>
</evidence>